<keyword evidence="6" id="KW-0175">Coiled coil</keyword>
<dbReference type="PANTHER" id="PTHR12668:SF43">
    <property type="entry name" value="TRANSMEMBRANE PROTEIN 14 HOMOLOG"/>
    <property type="match status" value="1"/>
</dbReference>
<evidence type="ECO:0000256" key="7">
    <source>
        <dbReference type="SAM" id="Phobius"/>
    </source>
</evidence>
<dbReference type="Gramene" id="AUR62006421-RA">
    <property type="protein sequence ID" value="AUR62006421-RA:cds"/>
    <property type="gene ID" value="AUR62006421"/>
</dbReference>
<keyword evidence="9" id="KW-1185">Reference proteome</keyword>
<keyword evidence="4 7" id="KW-1133">Transmembrane helix</keyword>
<keyword evidence="3 7" id="KW-0812">Transmembrane</keyword>
<evidence type="ECO:0000256" key="6">
    <source>
        <dbReference type="SAM" id="Coils"/>
    </source>
</evidence>
<comment type="subcellular location">
    <subcellularLocation>
        <location evidence="1">Membrane</location>
    </subcellularLocation>
</comment>
<feature type="coiled-coil region" evidence="6">
    <location>
        <begin position="121"/>
        <end position="148"/>
    </location>
</feature>
<evidence type="ECO:0000256" key="2">
    <source>
        <dbReference type="ARBA" id="ARBA00007590"/>
    </source>
</evidence>
<feature type="transmembrane region" description="Helical" evidence="7">
    <location>
        <begin position="190"/>
        <end position="210"/>
    </location>
</feature>
<dbReference type="OMA" id="AYESKDE"/>
<comment type="similarity">
    <text evidence="2">Belongs to the TMEM14 family.</text>
</comment>
<reference evidence="8" key="1">
    <citation type="journal article" date="2017" name="Nature">
        <title>The genome of Chenopodium quinoa.</title>
        <authorList>
            <person name="Jarvis D.E."/>
            <person name="Ho Y.S."/>
            <person name="Lightfoot D.J."/>
            <person name="Schmoeckel S.M."/>
            <person name="Li B."/>
            <person name="Borm T.J.A."/>
            <person name="Ohyanagi H."/>
            <person name="Mineta K."/>
            <person name="Michell C.T."/>
            <person name="Saber N."/>
            <person name="Kharbatia N.M."/>
            <person name="Rupper R.R."/>
            <person name="Sharp A.R."/>
            <person name="Dally N."/>
            <person name="Boughton B.A."/>
            <person name="Woo Y.H."/>
            <person name="Gao G."/>
            <person name="Schijlen E.G.W.M."/>
            <person name="Guo X."/>
            <person name="Momin A.A."/>
            <person name="Negrao S."/>
            <person name="Al-Babili S."/>
            <person name="Gehring C."/>
            <person name="Roessner U."/>
            <person name="Jung C."/>
            <person name="Murphy K."/>
            <person name="Arold S.T."/>
            <person name="Gojobori T."/>
            <person name="van der Linden C.G."/>
            <person name="van Loo E.N."/>
            <person name="Jellen E.N."/>
            <person name="Maughan P.J."/>
            <person name="Tester M."/>
        </authorList>
    </citation>
    <scope>NUCLEOTIDE SEQUENCE [LARGE SCALE GENOMIC DNA]</scope>
    <source>
        <strain evidence="8">cv. PI 614886</strain>
    </source>
</reference>
<organism evidence="8 9">
    <name type="scientific">Chenopodium quinoa</name>
    <name type="common">Quinoa</name>
    <dbReference type="NCBI Taxonomy" id="63459"/>
    <lineage>
        <taxon>Eukaryota</taxon>
        <taxon>Viridiplantae</taxon>
        <taxon>Streptophyta</taxon>
        <taxon>Embryophyta</taxon>
        <taxon>Tracheophyta</taxon>
        <taxon>Spermatophyta</taxon>
        <taxon>Magnoliopsida</taxon>
        <taxon>eudicotyledons</taxon>
        <taxon>Gunneridae</taxon>
        <taxon>Pentapetalae</taxon>
        <taxon>Caryophyllales</taxon>
        <taxon>Chenopodiaceae</taxon>
        <taxon>Chenopodioideae</taxon>
        <taxon>Atripliceae</taxon>
        <taxon>Chenopodium</taxon>
    </lineage>
</organism>
<accession>A0A803L3I2</accession>
<proteinExistence type="inferred from homology"/>
<dbReference type="GO" id="GO:0015245">
    <property type="term" value="F:fatty acid transmembrane transporter activity"/>
    <property type="evidence" value="ECO:0007669"/>
    <property type="project" value="TreeGrafter"/>
</dbReference>
<protein>
    <submittedName>
        <fullName evidence="8">Uncharacterized protein</fullName>
    </submittedName>
</protein>
<dbReference type="Gene3D" id="1.10.10.1740">
    <property type="entry name" value="Transmembrane protein 14-like"/>
    <property type="match status" value="1"/>
</dbReference>
<reference evidence="8" key="2">
    <citation type="submission" date="2021-03" db="UniProtKB">
        <authorList>
            <consortium name="EnsemblPlants"/>
        </authorList>
    </citation>
    <scope>IDENTIFICATION</scope>
</reference>
<evidence type="ECO:0000256" key="5">
    <source>
        <dbReference type="ARBA" id="ARBA00023136"/>
    </source>
</evidence>
<feature type="transmembrane region" description="Helical" evidence="7">
    <location>
        <begin position="216"/>
        <end position="235"/>
    </location>
</feature>
<dbReference type="AlphaFoldDB" id="A0A803L3I2"/>
<evidence type="ECO:0000256" key="4">
    <source>
        <dbReference type="ARBA" id="ARBA00022989"/>
    </source>
</evidence>
<dbReference type="InterPro" id="IPR044890">
    <property type="entry name" value="TMEM14_sf"/>
</dbReference>
<evidence type="ECO:0000313" key="8">
    <source>
        <dbReference type="EnsemblPlants" id="AUR62006421-RA:cds"/>
    </source>
</evidence>
<dbReference type="GO" id="GO:0009706">
    <property type="term" value="C:chloroplast inner membrane"/>
    <property type="evidence" value="ECO:0007669"/>
    <property type="project" value="TreeGrafter"/>
</dbReference>
<dbReference type="Proteomes" id="UP000596660">
    <property type="component" value="Unplaced"/>
</dbReference>
<dbReference type="Pfam" id="PF03647">
    <property type="entry name" value="Tmemb_14"/>
    <property type="match status" value="1"/>
</dbReference>
<evidence type="ECO:0000256" key="1">
    <source>
        <dbReference type="ARBA" id="ARBA00004370"/>
    </source>
</evidence>
<dbReference type="EnsemblPlants" id="AUR62006421-RA">
    <property type="protein sequence ID" value="AUR62006421-RA:cds"/>
    <property type="gene ID" value="AUR62006421"/>
</dbReference>
<name>A0A803L3I2_CHEQI</name>
<sequence length="281" mass="30710">MASFSFAPPTSSFSVRFESIHRRRRALLVAGMAASSLPKGLTGFCLPSRYRQKKNLSVVFAASHEESSSEAEIDTEKDDINKGGKASQEAWEQALASFKEQALKLQSVSQEAYEVYMKKAVVTLKDTADKLKIQADQARQDLSVMTIELSEEGRQYLATAAENSPEPVKDVVETFASARDLDDVSKIRDFYIGIPYGTILSAGGFLNFMITGSLSSIRFGVILGGILLALSVSSLRSWRKGEFSDTTLKGQAVGQLQLSSYIGLPMTRGNQMLMGRQPVKA</sequence>
<keyword evidence="5 7" id="KW-0472">Membrane</keyword>
<dbReference type="PANTHER" id="PTHR12668">
    <property type="entry name" value="TRANSMEMBRANE PROTEIN 14, 15"/>
    <property type="match status" value="1"/>
</dbReference>
<evidence type="ECO:0000256" key="3">
    <source>
        <dbReference type="ARBA" id="ARBA00022692"/>
    </source>
</evidence>
<dbReference type="InterPro" id="IPR005349">
    <property type="entry name" value="TMEM14"/>
</dbReference>
<evidence type="ECO:0000313" key="9">
    <source>
        <dbReference type="Proteomes" id="UP000596660"/>
    </source>
</evidence>